<accession>A0A5S6QM01</accession>
<dbReference type="GO" id="GO:0015074">
    <property type="term" value="P:DNA integration"/>
    <property type="evidence" value="ECO:0007669"/>
    <property type="project" value="InterPro"/>
</dbReference>
<dbReference type="PANTHER" id="PTHR47331">
    <property type="entry name" value="PHD-TYPE DOMAIN-CONTAINING PROTEIN"/>
    <property type="match status" value="1"/>
</dbReference>
<evidence type="ECO:0000259" key="1">
    <source>
        <dbReference type="PROSITE" id="PS50994"/>
    </source>
</evidence>
<dbReference type="InterPro" id="IPR001584">
    <property type="entry name" value="Integrase_cat-core"/>
</dbReference>
<reference evidence="3" key="1">
    <citation type="submission" date="2019-12" db="UniProtKB">
        <authorList>
            <consortium name="WormBaseParasite"/>
        </authorList>
    </citation>
    <scope>IDENTIFICATION</scope>
</reference>
<feature type="domain" description="Integrase catalytic" evidence="1">
    <location>
        <begin position="8"/>
        <end position="203"/>
    </location>
</feature>
<protein>
    <submittedName>
        <fullName evidence="3">Integrase catalytic domain-containing protein</fullName>
    </submittedName>
</protein>
<dbReference type="PROSITE" id="PS50994">
    <property type="entry name" value="INTEGRASE"/>
    <property type="match status" value="1"/>
</dbReference>
<dbReference type="WBParaSite" id="TMUE_2000008366.1">
    <property type="protein sequence ID" value="TMUE_2000008366.1"/>
    <property type="gene ID" value="WBGene00295184"/>
</dbReference>
<organism evidence="2 3">
    <name type="scientific">Trichuris muris</name>
    <name type="common">Mouse whipworm</name>
    <dbReference type="NCBI Taxonomy" id="70415"/>
    <lineage>
        <taxon>Eukaryota</taxon>
        <taxon>Metazoa</taxon>
        <taxon>Ecdysozoa</taxon>
        <taxon>Nematoda</taxon>
        <taxon>Enoplea</taxon>
        <taxon>Dorylaimia</taxon>
        <taxon>Trichinellida</taxon>
        <taxon>Trichuridae</taxon>
        <taxon>Trichuris</taxon>
    </lineage>
</organism>
<name>A0A5S6QM01_TRIMR</name>
<dbReference type="GO" id="GO:0003676">
    <property type="term" value="F:nucleic acid binding"/>
    <property type="evidence" value="ECO:0007669"/>
    <property type="project" value="InterPro"/>
</dbReference>
<evidence type="ECO:0000313" key="2">
    <source>
        <dbReference type="Proteomes" id="UP000046395"/>
    </source>
</evidence>
<dbReference type="STRING" id="70415.A0A5S6QM01"/>
<dbReference type="Proteomes" id="UP000046395">
    <property type="component" value="Unassembled WGS sequence"/>
</dbReference>
<sequence>MLVHVFGVKSSPSCCIYALRQAAEAQRITFPEVAERNLESMYVDNLLGTVDTVEEAQVVYEQIVTVMRNSGFRMRSFTTRRGTPAECISGNGTNFVVRGRILREGIKGLNNSKVEEFMAAKRIRWHFILTGAPNFGGSWERLIRCAKRAMATVFRGRPTNDEILQTVVVEVEDLLNGRLLTHVSSDVRDSEPLTPNHFLLSRPYASLPLTIL</sequence>
<dbReference type="InterPro" id="IPR012337">
    <property type="entry name" value="RNaseH-like_sf"/>
</dbReference>
<dbReference type="SUPFAM" id="SSF53098">
    <property type="entry name" value="Ribonuclease H-like"/>
    <property type="match status" value="1"/>
</dbReference>
<dbReference type="Gene3D" id="3.30.420.10">
    <property type="entry name" value="Ribonuclease H-like superfamily/Ribonuclease H"/>
    <property type="match status" value="1"/>
</dbReference>
<proteinExistence type="predicted"/>
<evidence type="ECO:0000313" key="3">
    <source>
        <dbReference type="WBParaSite" id="TMUE_2000008366.1"/>
    </source>
</evidence>
<keyword evidence="2" id="KW-1185">Reference proteome</keyword>
<dbReference type="InterPro" id="IPR036397">
    <property type="entry name" value="RNaseH_sf"/>
</dbReference>
<dbReference type="AlphaFoldDB" id="A0A5S6QM01"/>